<evidence type="ECO:0000313" key="2">
    <source>
        <dbReference type="Proteomes" id="UP000813461"/>
    </source>
</evidence>
<dbReference type="OrthoDB" id="3799366at2759"/>
<dbReference type="AlphaFoldDB" id="A0A8K0W1P5"/>
<reference evidence="1" key="1">
    <citation type="journal article" date="2021" name="Nat. Commun.">
        <title>Genetic determinants of endophytism in the Arabidopsis root mycobiome.</title>
        <authorList>
            <person name="Mesny F."/>
            <person name="Miyauchi S."/>
            <person name="Thiergart T."/>
            <person name="Pickel B."/>
            <person name="Atanasova L."/>
            <person name="Karlsson M."/>
            <person name="Huettel B."/>
            <person name="Barry K.W."/>
            <person name="Haridas S."/>
            <person name="Chen C."/>
            <person name="Bauer D."/>
            <person name="Andreopoulos W."/>
            <person name="Pangilinan J."/>
            <person name="LaButti K."/>
            <person name="Riley R."/>
            <person name="Lipzen A."/>
            <person name="Clum A."/>
            <person name="Drula E."/>
            <person name="Henrissat B."/>
            <person name="Kohler A."/>
            <person name="Grigoriev I.V."/>
            <person name="Martin F.M."/>
            <person name="Hacquard S."/>
        </authorList>
    </citation>
    <scope>NUCLEOTIDE SEQUENCE</scope>
    <source>
        <strain evidence="1">MPI-SDFR-AT-0120</strain>
    </source>
</reference>
<protein>
    <submittedName>
        <fullName evidence="1">Uncharacterized protein</fullName>
    </submittedName>
</protein>
<organism evidence="1 2">
    <name type="scientific">Paraphoma chrysanthemicola</name>
    <dbReference type="NCBI Taxonomy" id="798071"/>
    <lineage>
        <taxon>Eukaryota</taxon>
        <taxon>Fungi</taxon>
        <taxon>Dikarya</taxon>
        <taxon>Ascomycota</taxon>
        <taxon>Pezizomycotina</taxon>
        <taxon>Dothideomycetes</taxon>
        <taxon>Pleosporomycetidae</taxon>
        <taxon>Pleosporales</taxon>
        <taxon>Pleosporineae</taxon>
        <taxon>Phaeosphaeriaceae</taxon>
        <taxon>Paraphoma</taxon>
    </lineage>
</organism>
<keyword evidence="2" id="KW-1185">Reference proteome</keyword>
<evidence type="ECO:0000313" key="1">
    <source>
        <dbReference type="EMBL" id="KAH7091459.1"/>
    </source>
</evidence>
<comment type="caution">
    <text evidence="1">The sequence shown here is derived from an EMBL/GenBank/DDBJ whole genome shotgun (WGS) entry which is preliminary data.</text>
</comment>
<dbReference type="Proteomes" id="UP000813461">
    <property type="component" value="Unassembled WGS sequence"/>
</dbReference>
<proteinExistence type="predicted"/>
<accession>A0A8K0W1P5</accession>
<sequence>MVQAPPIELYKDWLDWAAHDAAVWLRKLDKFEQRFRSAGLTYHQVPYQLRHSPAMLHGASIEQNLLTRLSQILETDRPRNKQMFFIPWLEIKSTATRILEYSLYNFPLADDLNHLYVMHRGFEISLWKLQKSANILETGLQWLEGAVAKVVRRSDLDGADALASKHSREGGLLRRWIQTFPESDSRSAKSKLHFIEGYVEKVLEVGIEEDTYRNIGLLYHCTQLPARQSGNFPQTQLDQIKAWFEISNDLEYEVLFGKIHTAMIYLTDLRSTHLRYSGTTEELVQRARVLDASVTLISQQIADFHTVLKDRAATVNALFDISRALYETDEQGVRCAWQDASGVDPVMRPVPFRQEQEWALFLAWVGALPETGKAVEMGRTVEEVALGLLFGEEEGFEADGE</sequence>
<dbReference type="EMBL" id="JAGMVJ010000004">
    <property type="protein sequence ID" value="KAH7091459.1"/>
    <property type="molecule type" value="Genomic_DNA"/>
</dbReference>
<name>A0A8K0W1P5_9PLEO</name>
<gene>
    <name evidence="1" type="ORF">FB567DRAFT_617063</name>
</gene>